<sequence length="226" mass="25481">MADSSTFRVVEFYSGIGGMHYALKGCKKNAEVVAALEISTTANTVYGHNFPTTKIWNCNIEVCELCNVTTMPAIYMVMSPPCQPYTWVGLQGASKDPRALSFLHILSLLKRLQHPPKYWLIENVKGFETSDTRFYILLAFCNSFIVSSPQFGIPNSRLRYYLLAKRHPLTFSTAMGNKFSYYEQFLLPTKVLSRFSLVLDIVTAKSRRSCCFTKAYGHYAEGTGSV</sequence>
<name>A7SUR9_NEMVE</name>
<dbReference type="GO" id="GO:0008168">
    <property type="term" value="F:methyltransferase activity"/>
    <property type="evidence" value="ECO:0007669"/>
    <property type="project" value="UniProtKB-KW"/>
</dbReference>
<dbReference type="PhylomeDB" id="A7SUR9"/>
<dbReference type="HOGENOM" id="CLU_049101_2_0_1"/>
<dbReference type="PANTHER" id="PTHR46098:SF1">
    <property type="entry name" value="TRNA (CYTOSINE(38)-C(5))-METHYLTRANSFERASE"/>
    <property type="match status" value="1"/>
</dbReference>
<keyword evidence="2 4" id="KW-0808">Transferase</keyword>
<gene>
    <name evidence="5" type="ORF">NEMVEDRAFT_v1g132811</name>
</gene>
<dbReference type="EMBL" id="DS469818">
    <property type="protein sequence ID" value="EDO32554.1"/>
    <property type="molecule type" value="Genomic_DNA"/>
</dbReference>
<dbReference type="eggNOG" id="KOG0919">
    <property type="taxonomic scope" value="Eukaryota"/>
</dbReference>
<evidence type="ECO:0000256" key="3">
    <source>
        <dbReference type="ARBA" id="ARBA00022691"/>
    </source>
</evidence>
<dbReference type="InParanoid" id="A7SUR9"/>
<evidence type="ECO:0000256" key="4">
    <source>
        <dbReference type="PROSITE-ProRule" id="PRU01016"/>
    </source>
</evidence>
<dbReference type="InterPro" id="IPR029063">
    <property type="entry name" value="SAM-dependent_MTases_sf"/>
</dbReference>
<accession>A7SUR9</accession>
<feature type="active site" evidence="4">
    <location>
        <position position="82"/>
    </location>
</feature>
<comment type="similarity">
    <text evidence="4">Belongs to the class I-like SAM-binding methyltransferase superfamily. C5-methyltransferase family.</text>
</comment>
<dbReference type="PRINTS" id="PR00105">
    <property type="entry name" value="C5METTRFRASE"/>
</dbReference>
<dbReference type="STRING" id="45351.A7SUR9"/>
<dbReference type="AlphaFoldDB" id="A7SUR9"/>
<proteinExistence type="inferred from homology"/>
<keyword evidence="1 4" id="KW-0489">Methyltransferase</keyword>
<dbReference type="Gene3D" id="3.90.120.10">
    <property type="entry name" value="DNA Methylase, subunit A, domain 2"/>
    <property type="match status" value="1"/>
</dbReference>
<dbReference type="OMA" id="CNIEVCE"/>
<evidence type="ECO:0000313" key="6">
    <source>
        <dbReference type="Proteomes" id="UP000001593"/>
    </source>
</evidence>
<evidence type="ECO:0000256" key="2">
    <source>
        <dbReference type="ARBA" id="ARBA00022679"/>
    </source>
</evidence>
<organism evidence="5 6">
    <name type="scientific">Nematostella vectensis</name>
    <name type="common">Starlet sea anemone</name>
    <dbReference type="NCBI Taxonomy" id="45351"/>
    <lineage>
        <taxon>Eukaryota</taxon>
        <taxon>Metazoa</taxon>
        <taxon>Cnidaria</taxon>
        <taxon>Anthozoa</taxon>
        <taxon>Hexacorallia</taxon>
        <taxon>Actiniaria</taxon>
        <taxon>Edwardsiidae</taxon>
        <taxon>Nematostella</taxon>
    </lineage>
</organism>
<dbReference type="InterPro" id="IPR050750">
    <property type="entry name" value="C5-MTase"/>
</dbReference>
<dbReference type="Proteomes" id="UP000001593">
    <property type="component" value="Unassembled WGS sequence"/>
</dbReference>
<dbReference type="GO" id="GO:0032259">
    <property type="term" value="P:methylation"/>
    <property type="evidence" value="ECO:0007669"/>
    <property type="project" value="UniProtKB-KW"/>
</dbReference>
<dbReference type="SUPFAM" id="SSF53335">
    <property type="entry name" value="S-adenosyl-L-methionine-dependent methyltransferases"/>
    <property type="match status" value="1"/>
</dbReference>
<evidence type="ECO:0000256" key="1">
    <source>
        <dbReference type="ARBA" id="ARBA00022603"/>
    </source>
</evidence>
<keyword evidence="6" id="KW-1185">Reference proteome</keyword>
<reference evidence="5 6" key="1">
    <citation type="journal article" date="2007" name="Science">
        <title>Sea anemone genome reveals ancestral eumetazoan gene repertoire and genomic organization.</title>
        <authorList>
            <person name="Putnam N.H."/>
            <person name="Srivastava M."/>
            <person name="Hellsten U."/>
            <person name="Dirks B."/>
            <person name="Chapman J."/>
            <person name="Salamov A."/>
            <person name="Terry A."/>
            <person name="Shapiro H."/>
            <person name="Lindquist E."/>
            <person name="Kapitonov V.V."/>
            <person name="Jurka J."/>
            <person name="Genikhovich G."/>
            <person name="Grigoriev I.V."/>
            <person name="Lucas S.M."/>
            <person name="Steele R.E."/>
            <person name="Finnerty J.R."/>
            <person name="Technau U."/>
            <person name="Martindale M.Q."/>
            <person name="Rokhsar D.S."/>
        </authorList>
    </citation>
    <scope>NUCLEOTIDE SEQUENCE [LARGE SCALE GENOMIC DNA]</scope>
    <source>
        <strain evidence="6">CH2 X CH6</strain>
    </source>
</reference>
<dbReference type="Pfam" id="PF00145">
    <property type="entry name" value="DNA_methylase"/>
    <property type="match status" value="1"/>
</dbReference>
<feature type="non-terminal residue" evidence="5">
    <location>
        <position position="226"/>
    </location>
</feature>
<dbReference type="PANTHER" id="PTHR46098">
    <property type="entry name" value="TRNA (CYTOSINE(38)-C(5))-METHYLTRANSFERASE"/>
    <property type="match status" value="1"/>
</dbReference>
<protein>
    <submittedName>
        <fullName evidence="5">Uncharacterized protein</fullName>
    </submittedName>
</protein>
<dbReference type="Gene3D" id="3.40.50.150">
    <property type="entry name" value="Vaccinia Virus protein VP39"/>
    <property type="match status" value="1"/>
</dbReference>
<evidence type="ECO:0000313" key="5">
    <source>
        <dbReference type="EMBL" id="EDO32554.1"/>
    </source>
</evidence>
<dbReference type="InterPro" id="IPR001525">
    <property type="entry name" value="C5_MeTfrase"/>
</dbReference>
<dbReference type="PROSITE" id="PS51679">
    <property type="entry name" value="SAM_MT_C5"/>
    <property type="match status" value="1"/>
</dbReference>
<keyword evidence="3 4" id="KW-0949">S-adenosyl-L-methionine</keyword>